<organism evidence="12 13">
    <name type="scientific">Rhynchophorus ferrugineus</name>
    <name type="common">Red palm weevil</name>
    <name type="synonym">Curculio ferrugineus</name>
    <dbReference type="NCBI Taxonomy" id="354439"/>
    <lineage>
        <taxon>Eukaryota</taxon>
        <taxon>Metazoa</taxon>
        <taxon>Ecdysozoa</taxon>
        <taxon>Arthropoda</taxon>
        <taxon>Hexapoda</taxon>
        <taxon>Insecta</taxon>
        <taxon>Pterygota</taxon>
        <taxon>Neoptera</taxon>
        <taxon>Endopterygota</taxon>
        <taxon>Coleoptera</taxon>
        <taxon>Polyphaga</taxon>
        <taxon>Cucujiformia</taxon>
        <taxon>Curculionidae</taxon>
        <taxon>Dryophthorinae</taxon>
        <taxon>Rhynchophorus</taxon>
    </lineage>
</organism>
<evidence type="ECO:0000256" key="4">
    <source>
        <dbReference type="ARBA" id="ARBA00022771"/>
    </source>
</evidence>
<dbReference type="Pfam" id="PF12796">
    <property type="entry name" value="Ank_2"/>
    <property type="match status" value="1"/>
</dbReference>
<dbReference type="InterPro" id="IPR052452">
    <property type="entry name" value="Ankyrin-MYND_dom_contain_2"/>
</dbReference>
<evidence type="ECO:0000256" key="5">
    <source>
        <dbReference type="ARBA" id="ARBA00022833"/>
    </source>
</evidence>
<keyword evidence="3" id="KW-0677">Repeat</keyword>
<accession>A0A834MGF9</accession>
<evidence type="ECO:0000256" key="10">
    <source>
        <dbReference type="PROSITE-ProRule" id="PRU00134"/>
    </source>
</evidence>
<dbReference type="PROSITE" id="PS50865">
    <property type="entry name" value="ZF_MYND_2"/>
    <property type="match status" value="1"/>
</dbReference>
<comment type="subcellular location">
    <subcellularLocation>
        <location evidence="1">Cell projection</location>
        <location evidence="1">Cilium</location>
    </subcellularLocation>
</comment>
<evidence type="ECO:0000256" key="1">
    <source>
        <dbReference type="ARBA" id="ARBA00004138"/>
    </source>
</evidence>
<dbReference type="InterPro" id="IPR036770">
    <property type="entry name" value="Ankyrin_rpt-contain_sf"/>
</dbReference>
<comment type="caution">
    <text evidence="12">The sequence shown here is derived from an EMBL/GenBank/DDBJ whole genome shotgun (WGS) entry which is preliminary data.</text>
</comment>
<dbReference type="Pfam" id="PF01753">
    <property type="entry name" value="zf-MYND"/>
    <property type="match status" value="1"/>
</dbReference>
<proteinExistence type="predicted"/>
<dbReference type="Gene3D" id="6.10.140.2220">
    <property type="match status" value="1"/>
</dbReference>
<dbReference type="SUPFAM" id="SSF144232">
    <property type="entry name" value="HIT/MYND zinc finger-like"/>
    <property type="match status" value="1"/>
</dbReference>
<feature type="repeat" description="ANK" evidence="9">
    <location>
        <begin position="45"/>
        <end position="77"/>
    </location>
</feature>
<evidence type="ECO:0000256" key="9">
    <source>
        <dbReference type="PROSITE-ProRule" id="PRU00023"/>
    </source>
</evidence>
<keyword evidence="7" id="KW-0969">Cilium</keyword>
<dbReference type="Gene3D" id="1.25.40.20">
    <property type="entry name" value="Ankyrin repeat-containing domain"/>
    <property type="match status" value="1"/>
</dbReference>
<evidence type="ECO:0000256" key="7">
    <source>
        <dbReference type="ARBA" id="ARBA00023069"/>
    </source>
</evidence>
<evidence type="ECO:0000256" key="8">
    <source>
        <dbReference type="ARBA" id="ARBA00023273"/>
    </source>
</evidence>
<keyword evidence="8" id="KW-0966">Cell projection</keyword>
<evidence type="ECO:0000256" key="6">
    <source>
        <dbReference type="ARBA" id="ARBA00023043"/>
    </source>
</evidence>
<feature type="repeat" description="ANK" evidence="9">
    <location>
        <begin position="79"/>
        <end position="111"/>
    </location>
</feature>
<dbReference type="InterPro" id="IPR002893">
    <property type="entry name" value="Znf_MYND"/>
</dbReference>
<dbReference type="PANTHER" id="PTHR24150:SF8">
    <property type="entry name" value="ANKYRIN REPEAT AND MYND DOMAIN-CONTAINING PROTEIN 2"/>
    <property type="match status" value="1"/>
</dbReference>
<dbReference type="SMART" id="SM00248">
    <property type="entry name" value="ANK"/>
    <property type="match status" value="3"/>
</dbReference>
<evidence type="ECO:0000259" key="11">
    <source>
        <dbReference type="PROSITE" id="PS50865"/>
    </source>
</evidence>
<keyword evidence="2" id="KW-0479">Metal-binding</keyword>
<keyword evidence="6 9" id="KW-0040">ANK repeat</keyword>
<dbReference type="EMBL" id="JAACXV010000164">
    <property type="protein sequence ID" value="KAF7282613.1"/>
    <property type="molecule type" value="Genomic_DNA"/>
</dbReference>
<sequence length="397" mass="45054">MSESTENTLSVTEKKIFEAIEKNDSVLLKALLTEKPQNVNILDENKMTPLQHAAYKGYKEIVQILLDQGANVNLCEHQHNYTSLHFAALSGDVDVCLLLLMAGAKSTETNTVGKTPSQMAAFVGHHNCVATINNYVPKDEIEYYTKASSTETTPLLAATLVESFHKFIMQINMHPVKVVMNIYKFAGLQDSLPEIRKVLGLMSEKEMKRGTESNEVMSFKFYYLSYIIGEVIQIRQKQLARKESEEEKIDITAVFSKKLLSPGKDDNMDFMDDFLKYCIRQFPFKESTLFRQMVTSLSGEEPPNALLVISSVINGPRLFLDNIPSCYTCGEEKPAKKCSKCKVVQYCDRDCQRLHWPWHKKACARLGQRTTSTNKVKKEGTEILDVDIAEMQNYLLN</sequence>
<keyword evidence="5" id="KW-0862">Zinc</keyword>
<keyword evidence="4 10" id="KW-0863">Zinc-finger</keyword>
<dbReference type="Proteomes" id="UP000625711">
    <property type="component" value="Unassembled WGS sequence"/>
</dbReference>
<dbReference type="InterPro" id="IPR002110">
    <property type="entry name" value="Ankyrin_rpt"/>
</dbReference>
<name>A0A834MGF9_RHYFE</name>
<protein>
    <recommendedName>
        <fullName evidence="11">MYND-type domain-containing protein</fullName>
    </recommendedName>
</protein>
<dbReference type="PROSITE" id="PS50088">
    <property type="entry name" value="ANK_REPEAT"/>
    <property type="match status" value="2"/>
</dbReference>
<evidence type="ECO:0000313" key="13">
    <source>
        <dbReference type="Proteomes" id="UP000625711"/>
    </source>
</evidence>
<dbReference type="PROSITE" id="PS01360">
    <property type="entry name" value="ZF_MYND_1"/>
    <property type="match status" value="1"/>
</dbReference>
<dbReference type="AlphaFoldDB" id="A0A834MGF9"/>
<dbReference type="SUPFAM" id="SSF48403">
    <property type="entry name" value="Ankyrin repeat"/>
    <property type="match status" value="1"/>
</dbReference>
<evidence type="ECO:0000256" key="3">
    <source>
        <dbReference type="ARBA" id="ARBA00022737"/>
    </source>
</evidence>
<gene>
    <name evidence="12" type="ORF">GWI33_002332</name>
</gene>
<evidence type="ECO:0000313" key="12">
    <source>
        <dbReference type="EMBL" id="KAF7282613.1"/>
    </source>
</evidence>
<reference evidence="12" key="1">
    <citation type="submission" date="2020-08" db="EMBL/GenBank/DDBJ databases">
        <title>Genome sequencing and assembly of the red palm weevil Rhynchophorus ferrugineus.</title>
        <authorList>
            <person name="Dias G.B."/>
            <person name="Bergman C.M."/>
            <person name="Manee M."/>
        </authorList>
    </citation>
    <scope>NUCLEOTIDE SEQUENCE</scope>
    <source>
        <strain evidence="12">AA-2017</strain>
        <tissue evidence="12">Whole larva</tissue>
    </source>
</reference>
<dbReference type="GO" id="GO:0005929">
    <property type="term" value="C:cilium"/>
    <property type="evidence" value="ECO:0007669"/>
    <property type="project" value="UniProtKB-SubCell"/>
</dbReference>
<feature type="domain" description="MYND-type" evidence="11">
    <location>
        <begin position="326"/>
        <end position="363"/>
    </location>
</feature>
<evidence type="ECO:0000256" key="2">
    <source>
        <dbReference type="ARBA" id="ARBA00022723"/>
    </source>
</evidence>
<dbReference type="PANTHER" id="PTHR24150">
    <property type="entry name" value="ANKYRIN REPEAT AND MYND DOMAIN-CONTAINING PROTEIN 2"/>
    <property type="match status" value="1"/>
</dbReference>
<dbReference type="PROSITE" id="PS50297">
    <property type="entry name" value="ANK_REP_REGION"/>
    <property type="match status" value="2"/>
</dbReference>
<dbReference type="GO" id="GO:0008270">
    <property type="term" value="F:zinc ion binding"/>
    <property type="evidence" value="ECO:0007669"/>
    <property type="project" value="UniProtKB-KW"/>
</dbReference>
<dbReference type="OrthoDB" id="10257049at2759"/>
<keyword evidence="13" id="KW-1185">Reference proteome</keyword>